<dbReference type="GO" id="GO:0004673">
    <property type="term" value="F:protein histidine kinase activity"/>
    <property type="evidence" value="ECO:0007669"/>
    <property type="project" value="UniProtKB-EC"/>
</dbReference>
<dbReference type="Pfam" id="PF02518">
    <property type="entry name" value="HATPase_c"/>
    <property type="match status" value="1"/>
</dbReference>
<evidence type="ECO:0000313" key="5">
    <source>
        <dbReference type="Proteomes" id="UP000391834"/>
    </source>
</evidence>
<dbReference type="RefSeq" id="WP_025863487.1">
    <property type="nucleotide sequence ID" value="NZ_BLAX01000001.1"/>
</dbReference>
<accession>A0A5M4AVN5</accession>
<dbReference type="SMART" id="SM00387">
    <property type="entry name" value="HATPase_c"/>
    <property type="match status" value="1"/>
</dbReference>
<feature type="domain" description="Histidine kinase" evidence="3">
    <location>
        <begin position="1"/>
        <end position="106"/>
    </location>
</feature>
<keyword evidence="4" id="KW-0808">Transferase</keyword>
<evidence type="ECO:0000256" key="2">
    <source>
        <dbReference type="ARBA" id="ARBA00012438"/>
    </source>
</evidence>
<dbReference type="PANTHER" id="PTHR43065:SF29">
    <property type="entry name" value="SENSOR PROTEIN KINASE FLES"/>
    <property type="match status" value="1"/>
</dbReference>
<evidence type="ECO:0000259" key="3">
    <source>
        <dbReference type="PROSITE" id="PS50109"/>
    </source>
</evidence>
<dbReference type="AlphaFoldDB" id="A0A5M4AVN5"/>
<dbReference type="InterPro" id="IPR005467">
    <property type="entry name" value="His_kinase_dom"/>
</dbReference>
<comment type="caution">
    <text evidence="4">The sequence shown here is derived from an EMBL/GenBank/DDBJ whole genome shotgun (WGS) entry which is preliminary data.</text>
</comment>
<dbReference type="OrthoDB" id="1046984at2"/>
<dbReference type="Proteomes" id="UP000391834">
    <property type="component" value="Unassembled WGS sequence"/>
</dbReference>
<dbReference type="PRINTS" id="PR00344">
    <property type="entry name" value="BCTRLSENSOR"/>
</dbReference>
<evidence type="ECO:0000256" key="1">
    <source>
        <dbReference type="ARBA" id="ARBA00000085"/>
    </source>
</evidence>
<protein>
    <recommendedName>
        <fullName evidence="2">histidine kinase</fullName>
        <ecNumber evidence="2">2.7.13.3</ecNumber>
    </recommendedName>
</protein>
<keyword evidence="5" id="KW-1185">Reference proteome</keyword>
<keyword evidence="4" id="KW-0418">Kinase</keyword>
<reference evidence="4 5" key="1">
    <citation type="submission" date="2019-10" db="EMBL/GenBank/DDBJ databases">
        <title>Prolixibacter strains distinguished by the presence of nitrate reductase genes were adept at nitrate-dependent anaerobic corrosion of metallic iron and carbon steel.</title>
        <authorList>
            <person name="Iino T."/>
            <person name="Shono N."/>
            <person name="Ito K."/>
            <person name="Nakamura R."/>
            <person name="Sueoka K."/>
            <person name="Harayama S."/>
            <person name="Ohkuma M."/>
        </authorList>
    </citation>
    <scope>NUCLEOTIDE SEQUENCE [LARGE SCALE GENOMIC DNA]</scope>
    <source>
        <strain evidence="4 5">JCM 13498</strain>
    </source>
</reference>
<dbReference type="PANTHER" id="PTHR43065">
    <property type="entry name" value="SENSOR HISTIDINE KINASE"/>
    <property type="match status" value="1"/>
</dbReference>
<proteinExistence type="predicted"/>
<dbReference type="EC" id="2.7.13.3" evidence="2"/>
<dbReference type="Gene3D" id="3.30.565.10">
    <property type="entry name" value="Histidine kinase-like ATPase, C-terminal domain"/>
    <property type="match status" value="1"/>
</dbReference>
<dbReference type="InterPro" id="IPR003594">
    <property type="entry name" value="HATPase_dom"/>
</dbReference>
<sequence>MKELSLHILDIVQNSIRAESTRIEITIEDYAQKNEFRILICDNGKGMTPEEIEKALDPFYTSRTTRKVGLGLPLLKQNAEQTGGKLVLSSSVGNGCRVEAVLINNHIDRQPLGDIAETLVQLFASYPNIRFKFNYLTDRGEFNIDTDEVKQILEDVPITNNEVREFLINHIRENLKTIQDHNQ</sequence>
<name>A0A5M4AVN5_9BACT</name>
<organism evidence="4 5">
    <name type="scientific">Prolixibacter bellariivorans</name>
    <dbReference type="NCBI Taxonomy" id="314319"/>
    <lineage>
        <taxon>Bacteria</taxon>
        <taxon>Pseudomonadati</taxon>
        <taxon>Bacteroidota</taxon>
        <taxon>Bacteroidia</taxon>
        <taxon>Marinilabiliales</taxon>
        <taxon>Prolixibacteraceae</taxon>
        <taxon>Prolixibacter</taxon>
    </lineage>
</organism>
<dbReference type="CDD" id="cd00075">
    <property type="entry name" value="HATPase"/>
    <property type="match status" value="1"/>
</dbReference>
<dbReference type="SUPFAM" id="SSF55874">
    <property type="entry name" value="ATPase domain of HSP90 chaperone/DNA topoisomerase II/histidine kinase"/>
    <property type="match status" value="1"/>
</dbReference>
<dbReference type="InterPro" id="IPR036890">
    <property type="entry name" value="HATPase_C_sf"/>
</dbReference>
<evidence type="ECO:0000313" key="4">
    <source>
        <dbReference type="EMBL" id="GET31999.1"/>
    </source>
</evidence>
<dbReference type="EMBL" id="BLAX01000001">
    <property type="protein sequence ID" value="GET31999.1"/>
    <property type="molecule type" value="Genomic_DNA"/>
</dbReference>
<gene>
    <name evidence="4" type="ORF">PbJCM13498_08620</name>
</gene>
<dbReference type="InterPro" id="IPR004358">
    <property type="entry name" value="Sig_transdc_His_kin-like_C"/>
</dbReference>
<comment type="catalytic activity">
    <reaction evidence="1">
        <text>ATP + protein L-histidine = ADP + protein N-phospho-L-histidine.</text>
        <dbReference type="EC" id="2.7.13.3"/>
    </reaction>
</comment>
<dbReference type="PROSITE" id="PS50109">
    <property type="entry name" value="HIS_KIN"/>
    <property type="match status" value="1"/>
</dbReference>